<sequence>KVIIDMDIMDGYTCTVENPQVVREVFAEATPALEE</sequence>
<protein>
    <submittedName>
        <fullName evidence="1">Uncharacterized protein</fullName>
    </submittedName>
</protein>
<dbReference type="AlphaFoldDB" id="J9C7L9"/>
<name>J9C7L9_9ZZZZ</name>
<evidence type="ECO:0000313" key="1">
    <source>
        <dbReference type="EMBL" id="EJW95855.1"/>
    </source>
</evidence>
<proteinExistence type="predicted"/>
<comment type="caution">
    <text evidence="1">The sequence shown here is derived from an EMBL/GenBank/DDBJ whole genome shotgun (WGS) entry which is preliminary data.</text>
</comment>
<organism evidence="1">
    <name type="scientific">gut metagenome</name>
    <dbReference type="NCBI Taxonomy" id="749906"/>
    <lineage>
        <taxon>unclassified sequences</taxon>
        <taxon>metagenomes</taxon>
        <taxon>organismal metagenomes</taxon>
    </lineage>
</organism>
<reference evidence="1" key="1">
    <citation type="journal article" date="2012" name="PLoS ONE">
        <title>Gene sets for utilization of primary and secondary nutrition supplies in the distal gut of endangered iberian lynx.</title>
        <authorList>
            <person name="Alcaide M."/>
            <person name="Messina E."/>
            <person name="Richter M."/>
            <person name="Bargiela R."/>
            <person name="Peplies J."/>
            <person name="Huws S.A."/>
            <person name="Newbold C.J."/>
            <person name="Golyshin P.N."/>
            <person name="Simon M.A."/>
            <person name="Lopez G."/>
            <person name="Yakimov M.M."/>
            <person name="Ferrer M."/>
        </authorList>
    </citation>
    <scope>NUCLEOTIDE SEQUENCE</scope>
</reference>
<accession>J9C7L9</accession>
<feature type="non-terminal residue" evidence="1">
    <location>
        <position position="1"/>
    </location>
</feature>
<dbReference type="EMBL" id="AMCI01005588">
    <property type="protein sequence ID" value="EJW95855.1"/>
    <property type="molecule type" value="Genomic_DNA"/>
</dbReference>
<gene>
    <name evidence="1" type="ORF">EVA_16037</name>
</gene>